<dbReference type="GO" id="GO:0016887">
    <property type="term" value="F:ATP hydrolysis activity"/>
    <property type="evidence" value="ECO:0007669"/>
    <property type="project" value="InterPro"/>
</dbReference>
<evidence type="ECO:0000256" key="4">
    <source>
        <dbReference type="ARBA" id="ARBA00022840"/>
    </source>
</evidence>
<reference evidence="10 11" key="1">
    <citation type="journal article" date="2016" name="Nat. Commun.">
        <title>Thousands of microbial genomes shed light on interconnected biogeochemical processes in an aquifer system.</title>
        <authorList>
            <person name="Anantharaman K."/>
            <person name="Brown C.T."/>
            <person name="Hug L.A."/>
            <person name="Sharon I."/>
            <person name="Castelle C.J."/>
            <person name="Probst A.J."/>
            <person name="Thomas B.C."/>
            <person name="Singh A."/>
            <person name="Wilkins M.J."/>
            <person name="Karaoz U."/>
            <person name="Brodie E.L."/>
            <person name="Williams K.H."/>
            <person name="Hubbard S.S."/>
            <person name="Banfield J.F."/>
        </authorList>
    </citation>
    <scope>NUCLEOTIDE SEQUENCE [LARGE SCALE GENOMIC DNA]</scope>
</reference>
<evidence type="ECO:0000256" key="7">
    <source>
        <dbReference type="SAM" id="Phobius"/>
    </source>
</evidence>
<organism evidence="10 11">
    <name type="scientific">Candidatus Niyogibacteria bacterium RIFCSPLOWO2_12_FULL_41_13</name>
    <dbReference type="NCBI Taxonomy" id="1801726"/>
    <lineage>
        <taxon>Bacteria</taxon>
        <taxon>Candidatus Niyogiibacteriota</taxon>
    </lineage>
</organism>
<feature type="transmembrane region" description="Helical" evidence="7">
    <location>
        <begin position="259"/>
        <end position="277"/>
    </location>
</feature>
<dbReference type="InterPro" id="IPR027417">
    <property type="entry name" value="P-loop_NTPase"/>
</dbReference>
<feature type="transmembrane region" description="Helical" evidence="7">
    <location>
        <begin position="62"/>
        <end position="81"/>
    </location>
</feature>
<proteinExistence type="predicted"/>
<evidence type="ECO:0000313" key="10">
    <source>
        <dbReference type="EMBL" id="OGZ32277.1"/>
    </source>
</evidence>
<feature type="non-terminal residue" evidence="10">
    <location>
        <position position="554"/>
    </location>
</feature>
<dbReference type="Pfam" id="PF00005">
    <property type="entry name" value="ABC_tran"/>
    <property type="match status" value="1"/>
</dbReference>
<dbReference type="SUPFAM" id="SSF90123">
    <property type="entry name" value="ABC transporter transmembrane region"/>
    <property type="match status" value="1"/>
</dbReference>
<dbReference type="CDD" id="cd07346">
    <property type="entry name" value="ABC_6TM_exporters"/>
    <property type="match status" value="1"/>
</dbReference>
<evidence type="ECO:0000256" key="1">
    <source>
        <dbReference type="ARBA" id="ARBA00004651"/>
    </source>
</evidence>
<feature type="domain" description="ABC transmembrane type-1" evidence="9">
    <location>
        <begin position="31"/>
        <end position="312"/>
    </location>
</feature>
<dbReference type="FunFam" id="3.40.50.300:FF:000218">
    <property type="entry name" value="Multidrug ABC transporter ATP-binding protein"/>
    <property type="match status" value="1"/>
</dbReference>
<feature type="transmembrane region" description="Helical" evidence="7">
    <location>
        <begin position="151"/>
        <end position="182"/>
    </location>
</feature>
<gene>
    <name evidence="10" type="ORF">A3H02_02250</name>
</gene>
<dbReference type="PANTHER" id="PTHR24221">
    <property type="entry name" value="ATP-BINDING CASSETTE SUB-FAMILY B"/>
    <property type="match status" value="1"/>
</dbReference>
<dbReference type="InterPro" id="IPR039421">
    <property type="entry name" value="Type_1_exporter"/>
</dbReference>
<dbReference type="SMART" id="SM00382">
    <property type="entry name" value="AAA"/>
    <property type="match status" value="1"/>
</dbReference>
<dbReference type="STRING" id="1801726.A3H02_02250"/>
<evidence type="ECO:0008006" key="12">
    <source>
        <dbReference type="Google" id="ProtNLM"/>
    </source>
</evidence>
<comment type="caution">
    <text evidence="10">The sequence shown here is derived from an EMBL/GenBank/DDBJ whole genome shotgun (WGS) entry which is preliminary data.</text>
</comment>
<dbReference type="InterPro" id="IPR011527">
    <property type="entry name" value="ABC1_TM_dom"/>
</dbReference>
<keyword evidence="6 7" id="KW-0472">Membrane</keyword>
<comment type="subcellular location">
    <subcellularLocation>
        <location evidence="1">Cell membrane</location>
        <topology evidence="1">Multi-pass membrane protein</topology>
    </subcellularLocation>
</comment>
<dbReference type="GO" id="GO:0005886">
    <property type="term" value="C:plasma membrane"/>
    <property type="evidence" value="ECO:0007669"/>
    <property type="project" value="UniProtKB-SubCell"/>
</dbReference>
<feature type="transmembrane region" description="Helical" evidence="7">
    <location>
        <begin position="29"/>
        <end position="50"/>
    </location>
</feature>
<dbReference type="Gene3D" id="1.20.1560.10">
    <property type="entry name" value="ABC transporter type 1, transmembrane domain"/>
    <property type="match status" value="1"/>
</dbReference>
<feature type="domain" description="ABC transporter" evidence="8">
    <location>
        <begin position="346"/>
        <end position="554"/>
    </location>
</feature>
<keyword evidence="2 7" id="KW-0812">Transmembrane</keyword>
<evidence type="ECO:0000256" key="3">
    <source>
        <dbReference type="ARBA" id="ARBA00022741"/>
    </source>
</evidence>
<dbReference type="Pfam" id="PF00664">
    <property type="entry name" value="ABC_membrane"/>
    <property type="match status" value="1"/>
</dbReference>
<evidence type="ECO:0000259" key="9">
    <source>
        <dbReference type="PROSITE" id="PS50929"/>
    </source>
</evidence>
<keyword evidence="5 7" id="KW-1133">Transmembrane helix</keyword>
<dbReference type="Proteomes" id="UP000176787">
    <property type="component" value="Unassembled WGS sequence"/>
</dbReference>
<dbReference type="EMBL" id="MHMS01000010">
    <property type="protein sequence ID" value="OGZ32277.1"/>
    <property type="molecule type" value="Genomic_DNA"/>
</dbReference>
<evidence type="ECO:0000259" key="8">
    <source>
        <dbReference type="PROSITE" id="PS50893"/>
    </source>
</evidence>
<protein>
    <recommendedName>
        <fullName evidence="12">ABC transporter ATP-binding protein</fullName>
    </recommendedName>
</protein>
<dbReference type="PROSITE" id="PS50893">
    <property type="entry name" value="ABC_TRANSPORTER_2"/>
    <property type="match status" value="1"/>
</dbReference>
<dbReference type="InterPro" id="IPR003439">
    <property type="entry name" value="ABC_transporter-like_ATP-bd"/>
</dbReference>
<dbReference type="PANTHER" id="PTHR24221:SF654">
    <property type="entry name" value="ATP-BINDING CASSETTE SUB-FAMILY B MEMBER 6"/>
    <property type="match status" value="1"/>
</dbReference>
<evidence type="ECO:0000256" key="6">
    <source>
        <dbReference type="ARBA" id="ARBA00023136"/>
    </source>
</evidence>
<dbReference type="Gene3D" id="3.40.50.300">
    <property type="entry name" value="P-loop containing nucleotide triphosphate hydrolases"/>
    <property type="match status" value="1"/>
</dbReference>
<evidence type="ECO:0000256" key="2">
    <source>
        <dbReference type="ARBA" id="ARBA00022692"/>
    </source>
</evidence>
<evidence type="ECO:0000256" key="5">
    <source>
        <dbReference type="ARBA" id="ARBA00022989"/>
    </source>
</evidence>
<accession>A0A1G2F2W6</accession>
<dbReference type="PROSITE" id="PS50929">
    <property type="entry name" value="ABC_TM1F"/>
    <property type="match status" value="1"/>
</dbReference>
<keyword evidence="3" id="KW-0547">Nucleotide-binding</keyword>
<dbReference type="SUPFAM" id="SSF52540">
    <property type="entry name" value="P-loop containing nucleoside triphosphate hydrolases"/>
    <property type="match status" value="1"/>
</dbReference>
<dbReference type="GO" id="GO:0005524">
    <property type="term" value="F:ATP binding"/>
    <property type="evidence" value="ECO:0007669"/>
    <property type="project" value="UniProtKB-KW"/>
</dbReference>
<dbReference type="InterPro" id="IPR003593">
    <property type="entry name" value="AAA+_ATPase"/>
</dbReference>
<dbReference type="InterPro" id="IPR036640">
    <property type="entry name" value="ABC1_TM_sf"/>
</dbReference>
<evidence type="ECO:0000313" key="11">
    <source>
        <dbReference type="Proteomes" id="UP000176787"/>
    </source>
</evidence>
<sequence>MLKKSETKQYFIEGFKTILKYLEPRRKTVYLLIILAIFTSLINAVAPYLIGRFFDALIAKKMNLAINLIGVWFVFQLIGNITDWQYAVKKKKMVLSLYADYLANGFSHLLKLPYSFHKKMKTGEINDKINRAANFIHFANDTIITQTFPEILTIIIALVIAFSINKILTLIMIVSIVVYVLTISRIAPKTVKLQKEARKTYRDGYNRATDGLDNVLTVKQATAEEYERKKLYEIFKIKALAKDFQLEKLWELITFSQRIIVVFAQLSIFALSILFVFKNKLTPGELVMFNSYAFMLFRPFVTLGTWWQEIQNGVIALNDSEKILELETEKYLPENPVIIKEIQGKVEFKNVNFAYGKKHKLILNNINFEVASGETVALVGESGVGKTTLIDLISLYFPPSSGEILIDGHNGRRLDLKFLRGAIAVVPQEPSLFNDTIKNNIKYGNFEASDEEIIEAARLAHCREFIEKFPEQYNQIVGWRGIKLSTGQKQRITIARAFLRNPKILILDEPTSALDAKSEKFIQESLEKLMKGRTTFIIAHRLSTVRKADKILVL</sequence>
<keyword evidence="4" id="KW-0067">ATP-binding</keyword>
<dbReference type="AlphaFoldDB" id="A0A1G2F2W6"/>
<dbReference type="GO" id="GO:0140359">
    <property type="term" value="F:ABC-type transporter activity"/>
    <property type="evidence" value="ECO:0007669"/>
    <property type="project" value="InterPro"/>
</dbReference>
<name>A0A1G2F2W6_9BACT</name>